<protein>
    <recommendedName>
        <fullName evidence="6">EamA domain-containing protein</fullName>
    </recommendedName>
</protein>
<feature type="transmembrane region" description="Helical" evidence="5">
    <location>
        <begin position="112"/>
        <end position="131"/>
    </location>
</feature>
<feature type="domain" description="EamA" evidence="6">
    <location>
        <begin position="206"/>
        <end position="332"/>
    </location>
</feature>
<evidence type="ECO:0000256" key="5">
    <source>
        <dbReference type="SAM" id="Phobius"/>
    </source>
</evidence>
<dbReference type="EMBL" id="JANBQB010000632">
    <property type="protein sequence ID" value="KAJ1974596.1"/>
    <property type="molecule type" value="Genomic_DNA"/>
</dbReference>
<feature type="domain" description="EamA" evidence="6">
    <location>
        <begin position="49"/>
        <end position="180"/>
    </location>
</feature>
<dbReference type="AlphaFoldDB" id="A0A9W8EBG8"/>
<name>A0A9W8EBG8_9FUNG</name>
<feature type="transmembrane region" description="Helical" evidence="5">
    <location>
        <begin position="264"/>
        <end position="282"/>
    </location>
</feature>
<keyword evidence="2 5" id="KW-0812">Transmembrane</keyword>
<feature type="transmembrane region" description="Helical" evidence="5">
    <location>
        <begin position="137"/>
        <end position="158"/>
    </location>
</feature>
<feature type="transmembrane region" description="Helical" evidence="5">
    <location>
        <begin position="170"/>
        <end position="189"/>
    </location>
</feature>
<gene>
    <name evidence="7" type="ORF">H4R34_004660</name>
</gene>
<keyword evidence="3 5" id="KW-1133">Transmembrane helix</keyword>
<comment type="subcellular location">
    <subcellularLocation>
        <location evidence="1">Membrane</location>
        <topology evidence="1">Multi-pass membrane protein</topology>
    </subcellularLocation>
</comment>
<evidence type="ECO:0000259" key="6">
    <source>
        <dbReference type="Pfam" id="PF00892"/>
    </source>
</evidence>
<accession>A0A9W8EBG8</accession>
<dbReference type="SUPFAM" id="SSF103481">
    <property type="entry name" value="Multidrug resistance efflux transporter EmrE"/>
    <property type="match status" value="2"/>
</dbReference>
<feature type="transmembrane region" description="Helical" evidence="5">
    <location>
        <begin position="48"/>
        <end position="68"/>
    </location>
</feature>
<dbReference type="Proteomes" id="UP001151582">
    <property type="component" value="Unassembled WGS sequence"/>
</dbReference>
<keyword evidence="8" id="KW-1185">Reference proteome</keyword>
<dbReference type="GO" id="GO:0016020">
    <property type="term" value="C:membrane"/>
    <property type="evidence" value="ECO:0007669"/>
    <property type="project" value="UniProtKB-SubCell"/>
</dbReference>
<feature type="transmembrane region" description="Helical" evidence="5">
    <location>
        <begin position="294"/>
        <end position="312"/>
    </location>
</feature>
<evidence type="ECO:0000256" key="2">
    <source>
        <dbReference type="ARBA" id="ARBA00022692"/>
    </source>
</evidence>
<dbReference type="InterPro" id="IPR037185">
    <property type="entry name" value="EmrE-like"/>
</dbReference>
<comment type="caution">
    <text evidence="7">The sequence shown here is derived from an EMBL/GenBank/DDBJ whole genome shotgun (WGS) entry which is preliminary data.</text>
</comment>
<feature type="transmembrane region" description="Helical" evidence="5">
    <location>
        <begin position="233"/>
        <end position="258"/>
    </location>
</feature>
<evidence type="ECO:0000256" key="3">
    <source>
        <dbReference type="ARBA" id="ARBA00022989"/>
    </source>
</evidence>
<feature type="transmembrane region" description="Helical" evidence="5">
    <location>
        <begin position="318"/>
        <end position="336"/>
    </location>
</feature>
<feature type="transmembrane region" description="Helical" evidence="5">
    <location>
        <begin position="80"/>
        <end position="100"/>
    </location>
</feature>
<sequence length="341" mass="36660">MARSPIPTAEGVVAPAEVTETSTLLPTAIRDRLRSVTATNAQVRRHEVTGLSLMTASALGFSLMSLFVKLSGERFPTMEIVFSRSILHFFLALAWCWSLGKSALGPRHHRGWLLLRGASGTLGLACFFYGLTHLPLADATVLFFTSPVFTAIFAHYALNETFTSLDKAASALCMVGIVLVAKPSFLFGIGHIYDDLMLGRLVASVMTVMGAILGAISYVIVRKVGTEVHFTTHIVYFGGLSALFSGSSMVLGAGFVWPTTWQEWGTLALVGVCSFFGQACLSKGLQMCRAGPATLMRNLDVVFAFAFGIFLFGEIPDLLSITGAALVLVCTVGMGLNKWLR</sequence>
<reference evidence="7" key="1">
    <citation type="submission" date="2022-07" db="EMBL/GenBank/DDBJ databases">
        <title>Phylogenomic reconstructions and comparative analyses of Kickxellomycotina fungi.</title>
        <authorList>
            <person name="Reynolds N.K."/>
            <person name="Stajich J.E."/>
            <person name="Barry K."/>
            <person name="Grigoriev I.V."/>
            <person name="Crous P."/>
            <person name="Smith M.E."/>
        </authorList>
    </citation>
    <scope>NUCLEOTIDE SEQUENCE</scope>
    <source>
        <strain evidence="7">RSA 567</strain>
    </source>
</reference>
<feature type="transmembrane region" description="Helical" evidence="5">
    <location>
        <begin position="201"/>
        <end position="221"/>
    </location>
</feature>
<evidence type="ECO:0000256" key="1">
    <source>
        <dbReference type="ARBA" id="ARBA00004141"/>
    </source>
</evidence>
<dbReference type="Pfam" id="PF00892">
    <property type="entry name" value="EamA"/>
    <property type="match status" value="2"/>
</dbReference>
<proteinExistence type="predicted"/>
<evidence type="ECO:0000256" key="4">
    <source>
        <dbReference type="ARBA" id="ARBA00023136"/>
    </source>
</evidence>
<dbReference type="OrthoDB" id="306876at2759"/>
<evidence type="ECO:0000313" key="7">
    <source>
        <dbReference type="EMBL" id="KAJ1974596.1"/>
    </source>
</evidence>
<keyword evidence="4 5" id="KW-0472">Membrane</keyword>
<dbReference type="PANTHER" id="PTHR22911">
    <property type="entry name" value="ACYL-MALONYL CONDENSING ENZYME-RELATED"/>
    <property type="match status" value="1"/>
</dbReference>
<dbReference type="InterPro" id="IPR000620">
    <property type="entry name" value="EamA_dom"/>
</dbReference>
<organism evidence="7 8">
    <name type="scientific">Dimargaris verticillata</name>
    <dbReference type="NCBI Taxonomy" id="2761393"/>
    <lineage>
        <taxon>Eukaryota</taxon>
        <taxon>Fungi</taxon>
        <taxon>Fungi incertae sedis</taxon>
        <taxon>Zoopagomycota</taxon>
        <taxon>Kickxellomycotina</taxon>
        <taxon>Dimargaritomycetes</taxon>
        <taxon>Dimargaritales</taxon>
        <taxon>Dimargaritaceae</taxon>
        <taxon>Dimargaris</taxon>
    </lineage>
</organism>
<evidence type="ECO:0000313" key="8">
    <source>
        <dbReference type="Proteomes" id="UP001151582"/>
    </source>
</evidence>
<dbReference type="PANTHER" id="PTHR22911:SF6">
    <property type="entry name" value="SOLUTE CARRIER FAMILY 35 MEMBER G1"/>
    <property type="match status" value="1"/>
</dbReference>